<dbReference type="Proteomes" id="UP001054945">
    <property type="component" value="Unassembled WGS sequence"/>
</dbReference>
<evidence type="ECO:0000313" key="1">
    <source>
        <dbReference type="EMBL" id="GIX71593.1"/>
    </source>
</evidence>
<gene>
    <name evidence="1" type="ORF">CEXT_550251</name>
</gene>
<accession>A0AAV4MGS8</accession>
<sequence>MALKFIDVILTDAIEIYTEVVSLSKVILISFLDLIQITGPVLRIKLIAINEGIKAILHNSDSSDIWILTENHSLM</sequence>
<comment type="caution">
    <text evidence="1">The sequence shown here is derived from an EMBL/GenBank/DDBJ whole genome shotgun (WGS) entry which is preliminary data.</text>
</comment>
<name>A0AAV4MGS8_CAEEX</name>
<protein>
    <submittedName>
        <fullName evidence="1">Uncharacterized protein</fullName>
    </submittedName>
</protein>
<evidence type="ECO:0000313" key="2">
    <source>
        <dbReference type="Proteomes" id="UP001054945"/>
    </source>
</evidence>
<dbReference type="AlphaFoldDB" id="A0AAV4MGS8"/>
<dbReference type="EMBL" id="BPLR01002236">
    <property type="protein sequence ID" value="GIX71593.1"/>
    <property type="molecule type" value="Genomic_DNA"/>
</dbReference>
<reference evidence="1 2" key="1">
    <citation type="submission" date="2021-06" db="EMBL/GenBank/DDBJ databases">
        <title>Caerostris extrusa draft genome.</title>
        <authorList>
            <person name="Kono N."/>
            <person name="Arakawa K."/>
        </authorList>
    </citation>
    <scope>NUCLEOTIDE SEQUENCE [LARGE SCALE GENOMIC DNA]</scope>
</reference>
<organism evidence="1 2">
    <name type="scientific">Caerostris extrusa</name>
    <name type="common">Bark spider</name>
    <name type="synonym">Caerostris bankana</name>
    <dbReference type="NCBI Taxonomy" id="172846"/>
    <lineage>
        <taxon>Eukaryota</taxon>
        <taxon>Metazoa</taxon>
        <taxon>Ecdysozoa</taxon>
        <taxon>Arthropoda</taxon>
        <taxon>Chelicerata</taxon>
        <taxon>Arachnida</taxon>
        <taxon>Araneae</taxon>
        <taxon>Araneomorphae</taxon>
        <taxon>Entelegynae</taxon>
        <taxon>Araneoidea</taxon>
        <taxon>Araneidae</taxon>
        <taxon>Caerostris</taxon>
    </lineage>
</organism>
<keyword evidence="2" id="KW-1185">Reference proteome</keyword>
<proteinExistence type="predicted"/>